<accession>A0A067JNJ4</accession>
<organism evidence="2 3">
    <name type="scientific">Jatropha curcas</name>
    <name type="common">Barbados nut</name>
    <dbReference type="NCBI Taxonomy" id="180498"/>
    <lineage>
        <taxon>Eukaryota</taxon>
        <taxon>Viridiplantae</taxon>
        <taxon>Streptophyta</taxon>
        <taxon>Embryophyta</taxon>
        <taxon>Tracheophyta</taxon>
        <taxon>Spermatophyta</taxon>
        <taxon>Magnoliopsida</taxon>
        <taxon>eudicotyledons</taxon>
        <taxon>Gunneridae</taxon>
        <taxon>Pentapetalae</taxon>
        <taxon>rosids</taxon>
        <taxon>fabids</taxon>
        <taxon>Malpighiales</taxon>
        <taxon>Euphorbiaceae</taxon>
        <taxon>Crotonoideae</taxon>
        <taxon>Jatropheae</taxon>
        <taxon>Jatropha</taxon>
    </lineage>
</organism>
<feature type="compositionally biased region" description="Basic and acidic residues" evidence="1">
    <location>
        <begin position="214"/>
        <end position="227"/>
    </location>
</feature>
<dbReference type="PANTHER" id="PTHR37253">
    <property type="entry name" value="PROTEIN GAMETE EXPRESSED 3"/>
    <property type="match status" value="1"/>
</dbReference>
<dbReference type="GO" id="GO:0005886">
    <property type="term" value="C:plasma membrane"/>
    <property type="evidence" value="ECO:0007669"/>
    <property type="project" value="TreeGrafter"/>
</dbReference>
<protein>
    <submittedName>
        <fullName evidence="2">Uncharacterized protein</fullName>
    </submittedName>
</protein>
<feature type="compositionally biased region" description="Acidic residues" evidence="1">
    <location>
        <begin position="259"/>
        <end position="268"/>
    </location>
</feature>
<keyword evidence="3" id="KW-1185">Reference proteome</keyword>
<proteinExistence type="predicted"/>
<evidence type="ECO:0000313" key="3">
    <source>
        <dbReference type="Proteomes" id="UP000027138"/>
    </source>
</evidence>
<dbReference type="PANTHER" id="PTHR37253:SF1">
    <property type="entry name" value="PROTEIN GAMETE EXPRESSED 3"/>
    <property type="match status" value="1"/>
</dbReference>
<dbReference type="STRING" id="180498.A0A067JNJ4"/>
<dbReference type="AlphaFoldDB" id="A0A067JNJ4"/>
<reference evidence="2 3" key="1">
    <citation type="journal article" date="2014" name="PLoS ONE">
        <title>Global Analysis of Gene Expression Profiles in Physic Nut (Jatropha curcas L.) Seedlings Exposed to Salt Stress.</title>
        <authorList>
            <person name="Zhang L."/>
            <person name="Zhang C."/>
            <person name="Wu P."/>
            <person name="Chen Y."/>
            <person name="Li M."/>
            <person name="Jiang H."/>
            <person name="Wu G."/>
        </authorList>
    </citation>
    <scope>NUCLEOTIDE SEQUENCE [LARGE SCALE GENOMIC DNA]</scope>
    <source>
        <strain evidence="3">cv. GZQX0401</strain>
        <tissue evidence="2">Young leaves</tissue>
    </source>
</reference>
<evidence type="ECO:0000313" key="2">
    <source>
        <dbReference type="EMBL" id="KDP24373.1"/>
    </source>
</evidence>
<dbReference type="Proteomes" id="UP000027138">
    <property type="component" value="Unassembled WGS sequence"/>
</dbReference>
<dbReference type="GO" id="GO:0010183">
    <property type="term" value="P:pollen tube guidance"/>
    <property type="evidence" value="ECO:0007669"/>
    <property type="project" value="TreeGrafter"/>
</dbReference>
<gene>
    <name evidence="2" type="ORF">JCGZ_25669</name>
</gene>
<feature type="compositionally biased region" description="Low complexity" evidence="1">
    <location>
        <begin position="243"/>
        <end position="255"/>
    </location>
</feature>
<dbReference type="InterPro" id="IPR045301">
    <property type="entry name" value="GEX3-like"/>
</dbReference>
<name>A0A067JNJ4_JATCU</name>
<dbReference type="GO" id="GO:0009793">
    <property type="term" value="P:embryo development ending in seed dormancy"/>
    <property type="evidence" value="ECO:0007669"/>
    <property type="project" value="TreeGrafter"/>
</dbReference>
<sequence length="290" mass="32273">MAGWISLGSLDGFLYSISPNGVVKKFSKESELNNVIQVSPLLDCSGYAVYICQTEMEGKVSQVIGEYNYISALKPKGVVFTLLVPATGAVYWSESYPDYVRMKSCLVLLLIQRSLQLKKKAFDRTITELQQKAAEEAVANNVIEEMGDLIRERNVIERKLSTTYSLGRDSHGLQSKPILPVCDGKTRSYSFQSVKKESATIFHTLSDTSSEESSSERDYKFKAKEPVQAEDSSSDDGDWVRDSPNSSEPVASSSKEVIELCDDGEEVQSTETSGRRSIWLKRRRALSSTD</sequence>
<feature type="region of interest" description="Disordered" evidence="1">
    <location>
        <begin position="206"/>
        <end position="276"/>
    </location>
</feature>
<evidence type="ECO:0000256" key="1">
    <source>
        <dbReference type="SAM" id="MobiDB-lite"/>
    </source>
</evidence>
<dbReference type="EMBL" id="KK915127">
    <property type="protein sequence ID" value="KDP24373.1"/>
    <property type="molecule type" value="Genomic_DNA"/>
</dbReference>
<dbReference type="OrthoDB" id="19653at2759"/>